<dbReference type="GO" id="GO:0032021">
    <property type="term" value="C:NELF complex"/>
    <property type="evidence" value="ECO:0007669"/>
    <property type="project" value="InterPro"/>
</dbReference>
<proteinExistence type="inferred from homology"/>
<dbReference type="PANTHER" id="PTHR17250">
    <property type="entry name" value="NEGATIVE ELONGATION FACTOR E"/>
    <property type="match status" value="1"/>
</dbReference>
<evidence type="ECO:0000256" key="10">
    <source>
        <dbReference type="ARBA" id="ARBA00023242"/>
    </source>
</evidence>
<keyword evidence="8" id="KW-0805">Transcription regulation</keyword>
<protein>
    <recommendedName>
        <fullName evidence="4">Negative elongation factor E</fullName>
    </recommendedName>
</protein>
<dbReference type="CDD" id="cd00590">
    <property type="entry name" value="RRM_SF"/>
    <property type="match status" value="1"/>
</dbReference>
<evidence type="ECO:0000256" key="8">
    <source>
        <dbReference type="ARBA" id="ARBA00023015"/>
    </source>
</evidence>
<keyword evidence="9" id="KW-0804">Transcription</keyword>
<dbReference type="Pfam" id="PF00076">
    <property type="entry name" value="RRM_1"/>
    <property type="match status" value="1"/>
</dbReference>
<keyword evidence="10" id="KW-0539">Nucleus</keyword>
<sequence length="350" mass="39679">MTNDDLIHDLGKTIDTEELLLSFVIEMPKEYTDAERAVKKGLSSLRKMRRTLTDLSHIRKEEKSHVVKPGEKAKEEAMQLLRSGAISLESKKERHTFRRKPKELDEEDTNVRTPKIGCQKDKQALYGNFLRGPKLYPQYSSNSEQGTSHVEDVKPFCSSDLSSSSALFEAAASKRKQQLFVLSEEEIENTEVSSTAPVEPVTPSSPIDDRTEDHLNWSHGRMEGAQSETTLHVGYHNVSTSIIRDLFKPFGTITRIKISEQQSHAYVTMETHEMAEKALELDHQMVNNRLLRVSYARKQFVPRRGFGRKVGSFSPKSGLTIGSRARLCSINPTGVPTFKPIFIVLRYSRN</sequence>
<dbReference type="InterPro" id="IPR035979">
    <property type="entry name" value="RBD_domain_sf"/>
</dbReference>
<dbReference type="AlphaFoldDB" id="A0A504Y7V9"/>
<evidence type="ECO:0000256" key="11">
    <source>
        <dbReference type="PROSITE-ProRule" id="PRU00176"/>
    </source>
</evidence>
<evidence type="ECO:0000259" key="13">
    <source>
        <dbReference type="PROSITE" id="PS50102"/>
    </source>
</evidence>
<dbReference type="PANTHER" id="PTHR17250:SF0">
    <property type="entry name" value="NEGATIVE ELONGATION FACTOR E"/>
    <property type="match status" value="1"/>
</dbReference>
<dbReference type="EMBL" id="SUNJ01014230">
    <property type="protein sequence ID" value="TPP56651.1"/>
    <property type="molecule type" value="Genomic_DNA"/>
</dbReference>
<dbReference type="InterPro" id="IPR000504">
    <property type="entry name" value="RRM_dom"/>
</dbReference>
<evidence type="ECO:0000256" key="6">
    <source>
        <dbReference type="ARBA" id="ARBA00022491"/>
    </source>
</evidence>
<comment type="similarity">
    <text evidence="3">Belongs to the RRM NELF-E family.</text>
</comment>
<comment type="caution">
    <text evidence="14">The sequence shown here is derived from an EMBL/GenBank/DDBJ whole genome shotgun (WGS) entry which is preliminary data.</text>
</comment>
<evidence type="ECO:0000256" key="3">
    <source>
        <dbReference type="ARBA" id="ARBA00006120"/>
    </source>
</evidence>
<keyword evidence="5" id="KW-0158">Chromosome</keyword>
<evidence type="ECO:0000313" key="14">
    <source>
        <dbReference type="EMBL" id="TPP56651.1"/>
    </source>
</evidence>
<dbReference type="Gene3D" id="3.30.70.330">
    <property type="match status" value="1"/>
</dbReference>
<keyword evidence="15" id="KW-1185">Reference proteome</keyword>
<name>A0A504Y7V9_FASGI</name>
<keyword evidence="7 11" id="KW-0694">RNA-binding</keyword>
<dbReference type="PROSITE" id="PS50102">
    <property type="entry name" value="RRM"/>
    <property type="match status" value="1"/>
</dbReference>
<evidence type="ECO:0000256" key="1">
    <source>
        <dbReference type="ARBA" id="ARBA00004123"/>
    </source>
</evidence>
<dbReference type="SMART" id="SM00360">
    <property type="entry name" value="RRM"/>
    <property type="match status" value="1"/>
</dbReference>
<evidence type="ECO:0000256" key="12">
    <source>
        <dbReference type="SAM" id="MobiDB-lite"/>
    </source>
</evidence>
<accession>A0A504Y7V9</accession>
<evidence type="ECO:0000256" key="7">
    <source>
        <dbReference type="ARBA" id="ARBA00022884"/>
    </source>
</evidence>
<evidence type="ECO:0000256" key="9">
    <source>
        <dbReference type="ARBA" id="ARBA00023163"/>
    </source>
</evidence>
<dbReference type="GO" id="GO:0005694">
    <property type="term" value="C:chromosome"/>
    <property type="evidence" value="ECO:0007669"/>
    <property type="project" value="UniProtKB-SubCell"/>
</dbReference>
<dbReference type="InterPro" id="IPR012677">
    <property type="entry name" value="Nucleotide-bd_a/b_plait_sf"/>
</dbReference>
<dbReference type="OrthoDB" id="378874at2759"/>
<dbReference type="SUPFAM" id="SSF54928">
    <property type="entry name" value="RNA-binding domain, RBD"/>
    <property type="match status" value="1"/>
</dbReference>
<dbReference type="InterPro" id="IPR033102">
    <property type="entry name" value="NELFE"/>
</dbReference>
<feature type="domain" description="RRM" evidence="13">
    <location>
        <begin position="229"/>
        <end position="298"/>
    </location>
</feature>
<dbReference type="GO" id="GO:0034244">
    <property type="term" value="P:negative regulation of transcription elongation by RNA polymerase II"/>
    <property type="evidence" value="ECO:0007669"/>
    <property type="project" value="TreeGrafter"/>
</dbReference>
<keyword evidence="6" id="KW-0678">Repressor</keyword>
<evidence type="ECO:0000256" key="2">
    <source>
        <dbReference type="ARBA" id="ARBA00004286"/>
    </source>
</evidence>
<feature type="region of interest" description="Disordered" evidence="12">
    <location>
        <begin position="190"/>
        <end position="209"/>
    </location>
</feature>
<reference evidence="14 15" key="1">
    <citation type="submission" date="2019-04" db="EMBL/GenBank/DDBJ databases">
        <title>Annotation for the trematode Fasciola gigantica.</title>
        <authorList>
            <person name="Choi Y.-J."/>
        </authorList>
    </citation>
    <scope>NUCLEOTIDE SEQUENCE [LARGE SCALE GENOMIC DNA]</scope>
    <source>
        <strain evidence="14">Uganda_cow_1</strain>
    </source>
</reference>
<evidence type="ECO:0000256" key="5">
    <source>
        <dbReference type="ARBA" id="ARBA00022454"/>
    </source>
</evidence>
<evidence type="ECO:0000313" key="15">
    <source>
        <dbReference type="Proteomes" id="UP000316759"/>
    </source>
</evidence>
<dbReference type="GO" id="GO:0003723">
    <property type="term" value="F:RNA binding"/>
    <property type="evidence" value="ECO:0007669"/>
    <property type="project" value="UniProtKB-UniRule"/>
</dbReference>
<comment type="subcellular location">
    <subcellularLocation>
        <location evidence="2">Chromosome</location>
    </subcellularLocation>
    <subcellularLocation>
        <location evidence="1">Nucleus</location>
    </subcellularLocation>
</comment>
<gene>
    <name evidence="14" type="ORF">FGIG_08493</name>
</gene>
<dbReference type="Proteomes" id="UP000316759">
    <property type="component" value="Unassembled WGS sequence"/>
</dbReference>
<organism evidence="14 15">
    <name type="scientific">Fasciola gigantica</name>
    <name type="common">Giant liver fluke</name>
    <dbReference type="NCBI Taxonomy" id="46835"/>
    <lineage>
        <taxon>Eukaryota</taxon>
        <taxon>Metazoa</taxon>
        <taxon>Spiralia</taxon>
        <taxon>Lophotrochozoa</taxon>
        <taxon>Platyhelminthes</taxon>
        <taxon>Trematoda</taxon>
        <taxon>Digenea</taxon>
        <taxon>Plagiorchiida</taxon>
        <taxon>Echinostomata</taxon>
        <taxon>Echinostomatoidea</taxon>
        <taxon>Fasciolidae</taxon>
        <taxon>Fasciola</taxon>
    </lineage>
</organism>
<evidence type="ECO:0000256" key="4">
    <source>
        <dbReference type="ARBA" id="ARBA00014464"/>
    </source>
</evidence>